<keyword evidence="2" id="KW-1185">Reference proteome</keyword>
<protein>
    <submittedName>
        <fullName evidence="1">Uncharacterized protein</fullName>
    </submittedName>
</protein>
<evidence type="ECO:0000313" key="1">
    <source>
        <dbReference type="EMBL" id="KAJ5212707.1"/>
    </source>
</evidence>
<accession>A0A9W9N3X4</accession>
<comment type="caution">
    <text evidence="1">The sequence shown here is derived from an EMBL/GenBank/DDBJ whole genome shotgun (WGS) entry which is preliminary data.</text>
</comment>
<organism evidence="1 2">
    <name type="scientific">Penicillium cinerascens</name>
    <dbReference type="NCBI Taxonomy" id="70096"/>
    <lineage>
        <taxon>Eukaryota</taxon>
        <taxon>Fungi</taxon>
        <taxon>Dikarya</taxon>
        <taxon>Ascomycota</taxon>
        <taxon>Pezizomycotina</taxon>
        <taxon>Eurotiomycetes</taxon>
        <taxon>Eurotiomycetidae</taxon>
        <taxon>Eurotiales</taxon>
        <taxon>Aspergillaceae</taxon>
        <taxon>Penicillium</taxon>
    </lineage>
</organism>
<reference evidence="1" key="1">
    <citation type="submission" date="2022-12" db="EMBL/GenBank/DDBJ databases">
        <authorList>
            <person name="Petersen C."/>
        </authorList>
    </citation>
    <scope>NUCLEOTIDE SEQUENCE</scope>
    <source>
        <strain evidence="1">IBT 15544</strain>
    </source>
</reference>
<proteinExistence type="predicted"/>
<dbReference type="Proteomes" id="UP001150904">
    <property type="component" value="Unassembled WGS sequence"/>
</dbReference>
<gene>
    <name evidence="1" type="ORF">N7498_004353</name>
</gene>
<name>A0A9W9N3X4_9EURO</name>
<reference evidence="1" key="2">
    <citation type="journal article" date="2023" name="IMA Fungus">
        <title>Comparative genomic study of the Penicillium genus elucidates a diverse pangenome and 15 lateral gene transfer events.</title>
        <authorList>
            <person name="Petersen C."/>
            <person name="Sorensen T."/>
            <person name="Nielsen M.R."/>
            <person name="Sondergaard T.E."/>
            <person name="Sorensen J.L."/>
            <person name="Fitzpatrick D.A."/>
            <person name="Frisvad J.C."/>
            <person name="Nielsen K.L."/>
        </authorList>
    </citation>
    <scope>NUCLEOTIDE SEQUENCE</scope>
    <source>
        <strain evidence="1">IBT 15544</strain>
    </source>
</reference>
<dbReference type="GeneID" id="83178716"/>
<dbReference type="RefSeq" id="XP_058310877.1">
    <property type="nucleotide sequence ID" value="XM_058451415.1"/>
</dbReference>
<dbReference type="AlphaFoldDB" id="A0A9W9N3X4"/>
<sequence length="107" mass="11412">MADASDLLVDRFECRFLGIVQPSAPLAPTFMLPLLWLEKLPRLSSVSFVSTTGAVLTSMIGVSLEQIPQGHIPAFSPAPTVHEARLAGANVVFDTMAMCPSSPYPPS</sequence>
<evidence type="ECO:0000313" key="2">
    <source>
        <dbReference type="Proteomes" id="UP001150904"/>
    </source>
</evidence>
<dbReference type="EMBL" id="JAPQKR010000008">
    <property type="protein sequence ID" value="KAJ5212707.1"/>
    <property type="molecule type" value="Genomic_DNA"/>
</dbReference>